<dbReference type="GO" id="GO:0007586">
    <property type="term" value="P:digestion"/>
    <property type="evidence" value="ECO:0007669"/>
    <property type="project" value="InterPro"/>
</dbReference>
<dbReference type="InterPro" id="IPR001981">
    <property type="entry name" value="Colipase"/>
</dbReference>
<protein>
    <submittedName>
        <fullName evidence="2">Putative ixodegrin protein</fullName>
    </submittedName>
</protein>
<feature type="signal peptide" evidence="1">
    <location>
        <begin position="1"/>
        <end position="21"/>
    </location>
</feature>
<accession>A0A0K8RJF4</accession>
<dbReference type="GO" id="GO:0016042">
    <property type="term" value="P:lipid catabolic process"/>
    <property type="evidence" value="ECO:0007669"/>
    <property type="project" value="InterPro"/>
</dbReference>
<name>A0A0K8RJF4_IXORI</name>
<dbReference type="GO" id="GO:0005576">
    <property type="term" value="C:extracellular region"/>
    <property type="evidence" value="ECO:0007669"/>
    <property type="project" value="InterPro"/>
</dbReference>
<reference evidence="2" key="1">
    <citation type="submission" date="2012-12" db="EMBL/GenBank/DDBJ databases">
        <title>Identification and characterization of a phenylalanine ammonia-lyase gene family in Isatis indigotica Fort.</title>
        <authorList>
            <person name="Liu Q."/>
            <person name="Chen J."/>
            <person name="Zhou X."/>
            <person name="Di P."/>
            <person name="Xiao Y."/>
            <person name="Xuan H."/>
            <person name="Zhang L."/>
            <person name="Chen W."/>
        </authorList>
    </citation>
    <scope>NUCLEOTIDE SEQUENCE</scope>
    <source>
        <tissue evidence="2">Salivary gland</tissue>
    </source>
</reference>
<dbReference type="EMBL" id="GADI01002785">
    <property type="protein sequence ID" value="JAA71023.1"/>
    <property type="molecule type" value="mRNA"/>
</dbReference>
<evidence type="ECO:0000256" key="1">
    <source>
        <dbReference type="SAM" id="SignalP"/>
    </source>
</evidence>
<evidence type="ECO:0000313" key="2">
    <source>
        <dbReference type="EMBL" id="JAA71023.1"/>
    </source>
</evidence>
<dbReference type="Gene3D" id="2.10.80.10">
    <property type="entry name" value="Lipase, subunit A"/>
    <property type="match status" value="1"/>
</dbReference>
<organism evidence="2">
    <name type="scientific">Ixodes ricinus</name>
    <name type="common">Common tick</name>
    <name type="synonym">Acarus ricinus</name>
    <dbReference type="NCBI Taxonomy" id="34613"/>
    <lineage>
        <taxon>Eukaryota</taxon>
        <taxon>Metazoa</taxon>
        <taxon>Ecdysozoa</taxon>
        <taxon>Arthropoda</taxon>
        <taxon>Chelicerata</taxon>
        <taxon>Arachnida</taxon>
        <taxon>Acari</taxon>
        <taxon>Parasitiformes</taxon>
        <taxon>Ixodida</taxon>
        <taxon>Ixodoidea</taxon>
        <taxon>Ixodidae</taxon>
        <taxon>Ixodinae</taxon>
        <taxon>Ixodes</taxon>
    </lineage>
</organism>
<keyword evidence="1" id="KW-0732">Signal</keyword>
<feature type="chain" id="PRO_5005518286" evidence="1">
    <location>
        <begin position="22"/>
        <end position="110"/>
    </location>
</feature>
<dbReference type="AlphaFoldDB" id="A0A0K8RJF4"/>
<dbReference type="PANTHER" id="PTHR10041:SF5">
    <property type="entry name" value="LEUCINE-RICH COLIPASE-LIKE PROTEIN 1"/>
    <property type="match status" value="1"/>
</dbReference>
<proteinExistence type="evidence at transcript level"/>
<dbReference type="GO" id="GO:0008047">
    <property type="term" value="F:enzyme activator activity"/>
    <property type="evidence" value="ECO:0007669"/>
    <property type="project" value="InterPro"/>
</dbReference>
<sequence>MNTFIVVLVSSLVLTTFGVFADSDQQPEVTDSVPSGICSKDSECGPNQCCRQTFEGDMALVSCAPLAKPAAPCSNRTGGAEPHTTHCPCESGLECINDVCTALPAPVPVQ</sequence>
<dbReference type="PANTHER" id="PTHR10041">
    <property type="entry name" value="COLIPASE"/>
    <property type="match status" value="1"/>
</dbReference>